<evidence type="ECO:0000259" key="2">
    <source>
        <dbReference type="PROSITE" id="PS51782"/>
    </source>
</evidence>
<feature type="region of interest" description="Disordered" evidence="1">
    <location>
        <begin position="471"/>
        <end position="492"/>
    </location>
</feature>
<dbReference type="SMART" id="SM00257">
    <property type="entry name" value="LysM"/>
    <property type="match status" value="3"/>
</dbReference>
<feature type="domain" description="LysM" evidence="2">
    <location>
        <begin position="627"/>
        <end position="671"/>
    </location>
</feature>
<evidence type="ECO:0000256" key="1">
    <source>
        <dbReference type="SAM" id="MobiDB-lite"/>
    </source>
</evidence>
<evidence type="ECO:0000313" key="4">
    <source>
        <dbReference type="Proteomes" id="UP000634134"/>
    </source>
</evidence>
<dbReference type="EMBL" id="JACYGY010000001">
    <property type="protein sequence ID" value="MBE9460442.1"/>
    <property type="molecule type" value="Genomic_DNA"/>
</dbReference>
<feature type="region of interest" description="Disordered" evidence="1">
    <location>
        <begin position="552"/>
        <end position="614"/>
    </location>
</feature>
<dbReference type="Gene3D" id="3.10.350.10">
    <property type="entry name" value="LysM domain"/>
    <property type="match status" value="3"/>
</dbReference>
<feature type="domain" description="LysM" evidence="2">
    <location>
        <begin position="398"/>
        <end position="443"/>
    </location>
</feature>
<dbReference type="PROSITE" id="PS51782">
    <property type="entry name" value="LYSM"/>
    <property type="match status" value="3"/>
</dbReference>
<feature type="domain" description="LysM" evidence="2">
    <location>
        <begin position="705"/>
        <end position="748"/>
    </location>
</feature>
<reference evidence="4" key="1">
    <citation type="submission" date="2023-07" db="EMBL/GenBank/DDBJ databases">
        <title>Dyadobacter sp. nov 'subterranea' isolated from contaminted grondwater.</title>
        <authorList>
            <person name="Szabo I."/>
            <person name="Al-Omari J."/>
            <person name="Szerdahelyi S.G."/>
            <person name="Rado J."/>
        </authorList>
    </citation>
    <scope>NUCLEOTIDE SEQUENCE [LARGE SCALE GENOMIC DNA]</scope>
    <source>
        <strain evidence="4">UP-52</strain>
    </source>
</reference>
<dbReference type="CDD" id="cd16894">
    <property type="entry name" value="MltD-like"/>
    <property type="match status" value="1"/>
</dbReference>
<dbReference type="Pfam" id="PF01464">
    <property type="entry name" value="SLT"/>
    <property type="match status" value="1"/>
</dbReference>
<dbReference type="CDD" id="cd00118">
    <property type="entry name" value="LysM"/>
    <property type="match status" value="3"/>
</dbReference>
<organism evidence="3 4">
    <name type="scientific">Dyadobacter subterraneus</name>
    <dbReference type="NCBI Taxonomy" id="2773304"/>
    <lineage>
        <taxon>Bacteria</taxon>
        <taxon>Pseudomonadati</taxon>
        <taxon>Bacteroidota</taxon>
        <taxon>Cytophagia</taxon>
        <taxon>Cytophagales</taxon>
        <taxon>Spirosomataceae</taxon>
        <taxon>Dyadobacter</taxon>
    </lineage>
</organism>
<dbReference type="Pfam" id="PF01476">
    <property type="entry name" value="LysM"/>
    <property type="match status" value="3"/>
</dbReference>
<dbReference type="SUPFAM" id="SSF54106">
    <property type="entry name" value="LysM domain"/>
    <property type="match status" value="3"/>
</dbReference>
<keyword evidence="4" id="KW-1185">Reference proteome</keyword>
<dbReference type="Proteomes" id="UP000634134">
    <property type="component" value="Unassembled WGS sequence"/>
</dbReference>
<proteinExistence type="predicted"/>
<accession>A0ABR9W4R4</accession>
<dbReference type="InterPro" id="IPR023346">
    <property type="entry name" value="Lysozyme-like_dom_sf"/>
</dbReference>
<dbReference type="PANTHER" id="PTHR33734:SF22">
    <property type="entry name" value="MEMBRANE-BOUND LYTIC MUREIN TRANSGLYCOSYLASE D"/>
    <property type="match status" value="1"/>
</dbReference>
<name>A0ABR9W4R4_9BACT</name>
<feature type="compositionally biased region" description="Low complexity" evidence="1">
    <location>
        <begin position="561"/>
        <end position="577"/>
    </location>
</feature>
<dbReference type="RefSeq" id="WP_194118779.1">
    <property type="nucleotide sequence ID" value="NZ_JACYGY010000001.1"/>
</dbReference>
<comment type="caution">
    <text evidence="3">The sequence shown here is derived from an EMBL/GenBank/DDBJ whole genome shotgun (WGS) entry which is preliminary data.</text>
</comment>
<dbReference type="SUPFAM" id="SSF53955">
    <property type="entry name" value="Lysozyme-like"/>
    <property type="match status" value="1"/>
</dbReference>
<sequence length="751" mass="82625">MNKISSTYLKITTLVFFSFVFQIQLAGAQSNSPEIPSSIMFGGITVKFDRSAQNLIEEDIKSLMSNKKFWEEKMDRAILYFPIVESILMDEEVPIDFKYLAVQESSFKPDVVSSSNAVGFWQFKPETAQELNLRVDKDVDERKNISSSTHAAAWYLKKNNQQLNNWVSSLYSYYQGVGGVKKLVPANWSYAREVTLNGKTDRYMLRFFAHKIALEAGIERYRTTNSMVLIESEYGKGKTFSEISSELGIQERDLKSYNRWVSDERIPTDREYLVTLPVPSNLVASVRSKLSLPAQSQVVLASSSSATSASNAIPDETGFPILKKSNAKSGDKNGYAFYEINGLPGIEAKAGDDAKSIAKAGNLRRPRFLKYNDMSVDMPIIPGNVYYLARKNKKAATPFHTAKTGDSWQSISQQYGLRLVNLLKYNRTISKTYPLQTGQVVWLNKKRPKKTPIEIITPKPGDKTVTDPIIASTPAQPQSGNNIPANASGRKKYTPVLVDKNQSSIAKEDQNFQPGVVPNVPSPSTVEIPAVAAAPSGNTNDRVVIITQDGSDGSFKQAQEPKAVPSKPAAKPAAGKAVAKRTDSNPFSTPSENASRTPANTQPAAFDNPLPPVKEKPAVTAVKETTNFHTVQAGQTFYSISRMYNLSVKELLAINHLNDIVKLSVGQKLIVGKEAATVSESETNKVSGNTKAIAEERAPQRSGVTTHTVAPGETLFRISQNYHVGIEELQKLNKLSGNTVIVGQKLKIPQQ</sequence>
<dbReference type="PANTHER" id="PTHR33734">
    <property type="entry name" value="LYSM DOMAIN-CONTAINING GPI-ANCHORED PROTEIN 2"/>
    <property type="match status" value="1"/>
</dbReference>
<dbReference type="InterPro" id="IPR008258">
    <property type="entry name" value="Transglycosylase_SLT_dom_1"/>
</dbReference>
<feature type="compositionally biased region" description="Polar residues" evidence="1">
    <location>
        <begin position="584"/>
        <end position="603"/>
    </location>
</feature>
<feature type="compositionally biased region" description="Polar residues" evidence="1">
    <location>
        <begin position="473"/>
        <end position="485"/>
    </location>
</feature>
<dbReference type="Gene3D" id="1.10.530.10">
    <property type="match status" value="1"/>
</dbReference>
<dbReference type="InterPro" id="IPR018392">
    <property type="entry name" value="LysM"/>
</dbReference>
<protein>
    <submittedName>
        <fullName evidence="3">LysM peptidoglycan-binding domain-containing protein</fullName>
    </submittedName>
</protein>
<evidence type="ECO:0000313" key="3">
    <source>
        <dbReference type="EMBL" id="MBE9460442.1"/>
    </source>
</evidence>
<dbReference type="InterPro" id="IPR036779">
    <property type="entry name" value="LysM_dom_sf"/>
</dbReference>
<gene>
    <name evidence="3" type="ORF">IEE83_00970</name>
</gene>